<dbReference type="InterPro" id="IPR037465">
    <property type="entry name" value="YlxR"/>
</dbReference>
<accession>A0A437QP91</accession>
<proteinExistence type="predicted"/>
<dbReference type="SUPFAM" id="SSF64376">
    <property type="entry name" value="YlxR-like"/>
    <property type="match status" value="1"/>
</dbReference>
<dbReference type="NCBIfam" id="NF006622">
    <property type="entry name" value="PRK09190.1"/>
    <property type="match status" value="1"/>
</dbReference>
<dbReference type="Pfam" id="PF04296">
    <property type="entry name" value="YlxR"/>
    <property type="match status" value="1"/>
</dbReference>
<dbReference type="EMBL" id="SADE01000002">
    <property type="protein sequence ID" value="RVU36295.1"/>
    <property type="molecule type" value="Genomic_DNA"/>
</dbReference>
<evidence type="ECO:0000313" key="2">
    <source>
        <dbReference type="EMBL" id="RVU36295.1"/>
    </source>
</evidence>
<keyword evidence="3" id="KW-1185">Reference proteome</keyword>
<dbReference type="Gene3D" id="3.30.1330.30">
    <property type="match status" value="1"/>
</dbReference>
<dbReference type="InterPro" id="IPR029064">
    <property type="entry name" value="Ribosomal_eL30-like_sf"/>
</dbReference>
<dbReference type="Proteomes" id="UP000287447">
    <property type="component" value="Unassembled WGS sequence"/>
</dbReference>
<dbReference type="InterPro" id="IPR035931">
    <property type="entry name" value="YlxR-like_sf"/>
</dbReference>
<gene>
    <name evidence="2" type="ORF">EOI86_13855</name>
</gene>
<sequence>MRKCIATGEVRPKDELIRFVIAPDGTVTPDIAGKLPGRGLWVAAGRDALDQACKRKAFSRAARRQVDIPRDLTDRVESLLARRCIDLLSLARRAGEAVTGFEKAGAALKSGKAAIYVSAKDAGLDGVGKLDRQRGGAVHVDCLAREELGRAFGRDDAVHCVLMRGGLSGAFLHEAKRLSGFRTAGTPVEIDPTGGEGK</sequence>
<dbReference type="InterPro" id="IPR007393">
    <property type="entry name" value="YlxR_dom"/>
</dbReference>
<feature type="domain" description="YlxR" evidence="1">
    <location>
        <begin position="2"/>
        <end position="77"/>
    </location>
</feature>
<dbReference type="PANTHER" id="PTHR34215">
    <property type="entry name" value="BLL0784 PROTEIN"/>
    <property type="match status" value="1"/>
</dbReference>
<comment type="caution">
    <text evidence="2">The sequence shown here is derived from an EMBL/GenBank/DDBJ whole genome shotgun (WGS) entry which is preliminary data.</text>
</comment>
<organism evidence="2 3">
    <name type="scientific">Hwanghaeella grinnelliae</name>
    <dbReference type="NCBI Taxonomy" id="2500179"/>
    <lineage>
        <taxon>Bacteria</taxon>
        <taxon>Pseudomonadati</taxon>
        <taxon>Pseudomonadota</taxon>
        <taxon>Alphaproteobacteria</taxon>
        <taxon>Rhodospirillales</taxon>
        <taxon>Rhodospirillaceae</taxon>
        <taxon>Hwanghaeella</taxon>
    </lineage>
</organism>
<dbReference type="CDD" id="cd00279">
    <property type="entry name" value="YlxR"/>
    <property type="match status" value="1"/>
</dbReference>
<protein>
    <submittedName>
        <fullName evidence="2">RNA-binding protein</fullName>
    </submittedName>
</protein>
<evidence type="ECO:0000259" key="1">
    <source>
        <dbReference type="Pfam" id="PF04296"/>
    </source>
</evidence>
<dbReference type="OrthoDB" id="9799836at2"/>
<dbReference type="Gene3D" id="3.30.1230.10">
    <property type="entry name" value="YlxR-like"/>
    <property type="match status" value="1"/>
</dbReference>
<evidence type="ECO:0000313" key="3">
    <source>
        <dbReference type="Proteomes" id="UP000287447"/>
    </source>
</evidence>
<dbReference type="PANTHER" id="PTHR34215:SF1">
    <property type="entry name" value="YLXR DOMAIN-CONTAINING PROTEIN"/>
    <property type="match status" value="1"/>
</dbReference>
<reference evidence="3" key="1">
    <citation type="submission" date="2019-01" db="EMBL/GenBank/DDBJ databases">
        <title>Gri0909 isolated from a small marine red alga.</title>
        <authorList>
            <person name="Kim J."/>
            <person name="Jeong S.E."/>
            <person name="Jeon C.O."/>
        </authorList>
    </citation>
    <scope>NUCLEOTIDE SEQUENCE [LARGE SCALE GENOMIC DNA]</scope>
    <source>
        <strain evidence="3">Gri0909</strain>
    </source>
</reference>
<dbReference type="SUPFAM" id="SSF55315">
    <property type="entry name" value="L30e-like"/>
    <property type="match status" value="1"/>
</dbReference>
<name>A0A437QP91_9PROT</name>
<dbReference type="AlphaFoldDB" id="A0A437QP91"/>